<dbReference type="EMBL" id="LBQW01000006">
    <property type="protein sequence ID" value="KKP85818.1"/>
    <property type="molecule type" value="Genomic_DNA"/>
</dbReference>
<reference evidence="6 7" key="1">
    <citation type="journal article" date="2015" name="Nature">
        <title>rRNA introns, odd ribosomes, and small enigmatic genomes across a large radiation of phyla.</title>
        <authorList>
            <person name="Brown C.T."/>
            <person name="Hug L.A."/>
            <person name="Thomas B.C."/>
            <person name="Sharon I."/>
            <person name="Castelle C.J."/>
            <person name="Singh A."/>
            <person name="Wilkins M.J."/>
            <person name="Williams K.H."/>
            <person name="Banfield J.F."/>
        </authorList>
    </citation>
    <scope>NUCLEOTIDE SEQUENCE [LARGE SCALE GENOMIC DNA]</scope>
</reference>
<dbReference type="SUPFAM" id="SSF53067">
    <property type="entry name" value="Actin-like ATPase domain"/>
    <property type="match status" value="2"/>
</dbReference>
<dbReference type="AlphaFoldDB" id="A0A0G0CXL8"/>
<dbReference type="InterPro" id="IPR003494">
    <property type="entry name" value="SHS2_FtsA"/>
</dbReference>
<dbReference type="PIRSF" id="PIRSF003101">
    <property type="entry name" value="FtsA"/>
    <property type="match status" value="1"/>
</dbReference>
<name>A0A0G0CXL8_9BACT</name>
<evidence type="ECO:0000313" key="7">
    <source>
        <dbReference type="Proteomes" id="UP000186383"/>
    </source>
</evidence>
<keyword evidence="3" id="KW-0472">Membrane</keyword>
<organism evidence="6 7">
    <name type="scientific">Candidatus Nomurabacteria bacterium GW2011_GWA1_35_8</name>
    <dbReference type="NCBI Taxonomy" id="1618727"/>
    <lineage>
        <taxon>Bacteria</taxon>
        <taxon>Candidatus Nomuraibacteriota</taxon>
    </lineage>
</organism>
<evidence type="ECO:0000256" key="1">
    <source>
        <dbReference type="ARBA" id="ARBA00022475"/>
    </source>
</evidence>
<evidence type="ECO:0000313" key="6">
    <source>
        <dbReference type="EMBL" id="KKP85818.1"/>
    </source>
</evidence>
<evidence type="ECO:0000259" key="5">
    <source>
        <dbReference type="SMART" id="SM00842"/>
    </source>
</evidence>
<evidence type="ECO:0000256" key="4">
    <source>
        <dbReference type="ARBA" id="ARBA00023306"/>
    </source>
</evidence>
<proteinExistence type="predicted"/>
<keyword evidence="1" id="KW-1003">Cell membrane</keyword>
<sequence>MGEFLKGEKNPKIIGVGESETKGIRHGYVVNIPLAVISLKNAVSIAEKSSGIRIKRAFISIGGVTLRGDISSGIGIISKADGEVTTLDINKALQDCEDNLNLNNKKVIKVSPISFKLDGKEILGRPEGMRGTKLEIKALFTTCSLSHFEDLLEVVTSAEIEPIDIIASAEAGSHIALSEKQKMVGGALVNIGSETVSLSVFENGMLVSLHTFSIGGADITNDIALGMKISLENAERFKLGNVTEDFSKKKLDEIVEARLFDIFELIENYLKKIKRNELLPAGIVFIGGSANIPLLEEFSKSALKLPSRVGTTEIFGSIKTKLRDSSWFTVLGLIVSDDDNNFYSKSLFKSFFKNLKNILRSNIKQLMP</sequence>
<gene>
    <name evidence="6" type="ORF">UR88_C0006G0002</name>
</gene>
<dbReference type="Pfam" id="PF02491">
    <property type="entry name" value="SHS2_FTSA"/>
    <property type="match status" value="1"/>
</dbReference>
<accession>A0A0G0CXL8</accession>
<dbReference type="Pfam" id="PF14450">
    <property type="entry name" value="FtsA"/>
    <property type="match status" value="1"/>
</dbReference>
<dbReference type="Gene3D" id="3.30.420.40">
    <property type="match status" value="1"/>
</dbReference>
<keyword evidence="4" id="KW-0131">Cell cycle</keyword>
<dbReference type="GO" id="GO:0051301">
    <property type="term" value="P:cell division"/>
    <property type="evidence" value="ECO:0007669"/>
    <property type="project" value="UniProtKB-KW"/>
</dbReference>
<dbReference type="Proteomes" id="UP000186383">
    <property type="component" value="Unassembled WGS sequence"/>
</dbReference>
<evidence type="ECO:0000256" key="3">
    <source>
        <dbReference type="ARBA" id="ARBA00023136"/>
    </source>
</evidence>
<comment type="caution">
    <text evidence="6">The sequence shown here is derived from an EMBL/GenBank/DDBJ whole genome shotgun (WGS) entry which is preliminary data.</text>
</comment>
<keyword evidence="2 6" id="KW-0132">Cell division</keyword>
<dbReference type="PANTHER" id="PTHR32432:SF4">
    <property type="entry name" value="CELL DIVISION PROTEIN FTSA"/>
    <property type="match status" value="1"/>
</dbReference>
<dbReference type="Gene3D" id="3.30.1490.110">
    <property type="match status" value="1"/>
</dbReference>
<dbReference type="PANTHER" id="PTHR32432">
    <property type="entry name" value="CELL DIVISION PROTEIN FTSA-RELATED"/>
    <property type="match status" value="1"/>
</dbReference>
<dbReference type="SMART" id="SM00842">
    <property type="entry name" value="FtsA"/>
    <property type="match status" value="1"/>
</dbReference>
<protein>
    <submittedName>
        <fullName evidence="6">Cell division protein ftsA</fullName>
    </submittedName>
</protein>
<dbReference type="InterPro" id="IPR043129">
    <property type="entry name" value="ATPase_NBD"/>
</dbReference>
<feature type="domain" description="SHS2" evidence="5">
    <location>
        <begin position="1"/>
        <end position="176"/>
    </location>
</feature>
<dbReference type="InterPro" id="IPR020823">
    <property type="entry name" value="Cell_div_FtsA"/>
</dbReference>
<dbReference type="GO" id="GO:0009898">
    <property type="term" value="C:cytoplasmic side of plasma membrane"/>
    <property type="evidence" value="ECO:0007669"/>
    <property type="project" value="TreeGrafter"/>
</dbReference>
<dbReference type="InterPro" id="IPR050696">
    <property type="entry name" value="FtsA/MreB"/>
</dbReference>
<evidence type="ECO:0000256" key="2">
    <source>
        <dbReference type="ARBA" id="ARBA00022618"/>
    </source>
</evidence>
<dbReference type="GO" id="GO:0032153">
    <property type="term" value="C:cell division site"/>
    <property type="evidence" value="ECO:0007669"/>
    <property type="project" value="TreeGrafter"/>
</dbReference>